<dbReference type="GO" id="GO:0055085">
    <property type="term" value="P:transmembrane transport"/>
    <property type="evidence" value="ECO:0007669"/>
    <property type="project" value="InterPro"/>
</dbReference>
<gene>
    <name evidence="10" type="ORF">DFH01_00720</name>
</gene>
<dbReference type="PANTHER" id="PTHR30477">
    <property type="entry name" value="ABC-TRANSPORTER METAL-BINDING PROTEIN"/>
    <property type="match status" value="1"/>
</dbReference>
<feature type="transmembrane region" description="Helical" evidence="9">
    <location>
        <begin position="275"/>
        <end position="296"/>
    </location>
</feature>
<dbReference type="RefSeq" id="WP_109868494.1">
    <property type="nucleotide sequence ID" value="NZ_QGNA01000001.1"/>
</dbReference>
<dbReference type="SUPFAM" id="SSF81345">
    <property type="entry name" value="ABC transporter involved in vitamin B12 uptake, BtuC"/>
    <property type="match status" value="1"/>
</dbReference>
<evidence type="ECO:0000256" key="7">
    <source>
        <dbReference type="ARBA" id="ARBA00023136"/>
    </source>
</evidence>
<organism evidence="10 11">
    <name type="scientific">Falsiroseomonas bella</name>
    <dbReference type="NCBI Taxonomy" id="2184016"/>
    <lineage>
        <taxon>Bacteria</taxon>
        <taxon>Pseudomonadati</taxon>
        <taxon>Pseudomonadota</taxon>
        <taxon>Alphaproteobacteria</taxon>
        <taxon>Acetobacterales</taxon>
        <taxon>Roseomonadaceae</taxon>
        <taxon>Falsiroseomonas</taxon>
    </lineage>
</organism>
<keyword evidence="4" id="KW-1003">Cell membrane</keyword>
<evidence type="ECO:0000256" key="3">
    <source>
        <dbReference type="ARBA" id="ARBA00022448"/>
    </source>
</evidence>
<dbReference type="AlphaFoldDB" id="A0A317FHM1"/>
<dbReference type="InterPro" id="IPR001626">
    <property type="entry name" value="ABC_TroCD"/>
</dbReference>
<evidence type="ECO:0000256" key="6">
    <source>
        <dbReference type="ARBA" id="ARBA00022989"/>
    </source>
</evidence>
<dbReference type="InterPro" id="IPR037294">
    <property type="entry name" value="ABC_BtuC-like"/>
</dbReference>
<name>A0A317FHM1_9PROT</name>
<feature type="transmembrane region" description="Helical" evidence="9">
    <location>
        <begin position="245"/>
        <end position="263"/>
    </location>
</feature>
<feature type="transmembrane region" description="Helical" evidence="9">
    <location>
        <begin position="66"/>
        <end position="84"/>
    </location>
</feature>
<evidence type="ECO:0000256" key="8">
    <source>
        <dbReference type="RuleBase" id="RU003943"/>
    </source>
</evidence>
<dbReference type="GO" id="GO:0010043">
    <property type="term" value="P:response to zinc ion"/>
    <property type="evidence" value="ECO:0007669"/>
    <property type="project" value="TreeGrafter"/>
</dbReference>
<feature type="transmembrane region" description="Helical" evidence="9">
    <location>
        <begin position="12"/>
        <end position="33"/>
    </location>
</feature>
<evidence type="ECO:0000256" key="2">
    <source>
        <dbReference type="ARBA" id="ARBA00008034"/>
    </source>
</evidence>
<dbReference type="EMBL" id="QGNA01000001">
    <property type="protein sequence ID" value="PWS37872.1"/>
    <property type="molecule type" value="Genomic_DNA"/>
</dbReference>
<proteinExistence type="inferred from homology"/>
<dbReference type="GO" id="GO:0043190">
    <property type="term" value="C:ATP-binding cassette (ABC) transporter complex"/>
    <property type="evidence" value="ECO:0007669"/>
    <property type="project" value="InterPro"/>
</dbReference>
<feature type="transmembrane region" description="Helical" evidence="9">
    <location>
        <begin position="93"/>
        <end position="111"/>
    </location>
</feature>
<evidence type="ECO:0000313" key="11">
    <source>
        <dbReference type="Proteomes" id="UP000245765"/>
    </source>
</evidence>
<comment type="similarity">
    <text evidence="2 8">Belongs to the ABC-3 integral membrane protein family.</text>
</comment>
<keyword evidence="11" id="KW-1185">Reference proteome</keyword>
<accession>A0A317FHM1</accession>
<dbReference type="Gene3D" id="1.10.3470.10">
    <property type="entry name" value="ABC transporter involved in vitamin B12 uptake, BtuC"/>
    <property type="match status" value="1"/>
</dbReference>
<keyword evidence="3 8" id="KW-0813">Transport</keyword>
<sequence>MTLQDFLMLDLPPLLAAMLAGGTCGLLGSFLLLRRESLIGDALSHAVLPGIVLGFAFTGARAGLPMLLGAMLAGLAAVALIAVVQKAARLDPGAAIGAVFTTFFAVGLVLLEVTGARSVDLDLDCVLFGQLETLVWTEGRDLAALLDPAALAALPRQLGLMAGVALVVAVAVAAFWRPIKLACFDPAFARAIGLPSRSIELALALLVAAAAVAAFEAVGSILVVALLVCPAAALRLMTDRYTVQVLGGAGLGALLGAVGYALAGPVPAALGVDLALNAAGVIGTLGGLVVAAAALLRPRRRPAAAAITA</sequence>
<evidence type="ECO:0000256" key="9">
    <source>
        <dbReference type="SAM" id="Phobius"/>
    </source>
</evidence>
<comment type="subcellular location">
    <subcellularLocation>
        <location evidence="1 8">Cell membrane</location>
        <topology evidence="1 8">Multi-pass membrane protein</topology>
    </subcellularLocation>
</comment>
<protein>
    <submittedName>
        <fullName evidence="10">Zinc ABC transporter permease</fullName>
    </submittedName>
</protein>
<reference evidence="11" key="1">
    <citation type="submission" date="2018-05" db="EMBL/GenBank/DDBJ databases">
        <authorList>
            <person name="Du Z."/>
            <person name="Wang X."/>
        </authorList>
    </citation>
    <scope>NUCLEOTIDE SEQUENCE [LARGE SCALE GENOMIC DNA]</scope>
    <source>
        <strain evidence="11">CQN31</strain>
    </source>
</reference>
<dbReference type="Proteomes" id="UP000245765">
    <property type="component" value="Unassembled WGS sequence"/>
</dbReference>
<comment type="caution">
    <text evidence="10">The sequence shown here is derived from an EMBL/GenBank/DDBJ whole genome shotgun (WGS) entry which is preliminary data.</text>
</comment>
<dbReference type="PANTHER" id="PTHR30477:SF8">
    <property type="entry name" value="METAL TRANSPORT SYSTEM MEMBRANE PROTEIN CT_070-RELATED"/>
    <property type="match status" value="1"/>
</dbReference>
<dbReference type="Pfam" id="PF00950">
    <property type="entry name" value="ABC-3"/>
    <property type="match status" value="1"/>
</dbReference>
<evidence type="ECO:0000256" key="4">
    <source>
        <dbReference type="ARBA" id="ARBA00022475"/>
    </source>
</evidence>
<dbReference type="OrthoDB" id="9804300at2"/>
<evidence type="ECO:0000313" key="10">
    <source>
        <dbReference type="EMBL" id="PWS37872.1"/>
    </source>
</evidence>
<evidence type="ECO:0000256" key="5">
    <source>
        <dbReference type="ARBA" id="ARBA00022692"/>
    </source>
</evidence>
<keyword evidence="5 8" id="KW-0812">Transmembrane</keyword>
<keyword evidence="6 9" id="KW-1133">Transmembrane helix</keyword>
<evidence type="ECO:0000256" key="1">
    <source>
        <dbReference type="ARBA" id="ARBA00004651"/>
    </source>
</evidence>
<keyword evidence="7 9" id="KW-0472">Membrane</keyword>
<feature type="transmembrane region" description="Helical" evidence="9">
    <location>
        <begin position="158"/>
        <end position="176"/>
    </location>
</feature>